<evidence type="ECO:0000313" key="3">
    <source>
        <dbReference type="EMBL" id="GHC91749.1"/>
    </source>
</evidence>
<name>A0ABQ3G6J8_9BURK</name>
<proteinExistence type="predicted"/>
<organism evidence="3 4">
    <name type="scientific">Pseudorhodoferax aquiterrae</name>
    <dbReference type="NCBI Taxonomy" id="747304"/>
    <lineage>
        <taxon>Bacteria</taxon>
        <taxon>Pseudomonadati</taxon>
        <taxon>Pseudomonadota</taxon>
        <taxon>Betaproteobacteria</taxon>
        <taxon>Burkholderiales</taxon>
        <taxon>Comamonadaceae</taxon>
    </lineage>
</organism>
<sequence>MADKTEVYAPVPHARAAKGKGQGDDEDPPAPGSQFQPKAGDSEAVAQWRQRMGTDAARAIYKDRAATAECVNAQARNRGLLRMPVRGLGKVKCVAWWYALAHNLMRTAALAPQLIGWGTGASAAAAGLA</sequence>
<protein>
    <recommendedName>
        <fullName evidence="2">Transposase DDE domain-containing protein</fullName>
    </recommendedName>
</protein>
<dbReference type="Pfam" id="PF13751">
    <property type="entry name" value="DDE_Tnp_1_6"/>
    <property type="match status" value="1"/>
</dbReference>
<evidence type="ECO:0000259" key="2">
    <source>
        <dbReference type="Pfam" id="PF13751"/>
    </source>
</evidence>
<dbReference type="Proteomes" id="UP000626210">
    <property type="component" value="Unassembled WGS sequence"/>
</dbReference>
<dbReference type="EMBL" id="BMYK01000014">
    <property type="protein sequence ID" value="GHC91749.1"/>
    <property type="molecule type" value="Genomic_DNA"/>
</dbReference>
<dbReference type="InterPro" id="IPR025668">
    <property type="entry name" value="Tnp_DDE_dom"/>
</dbReference>
<comment type="caution">
    <text evidence="3">The sequence shown here is derived from an EMBL/GenBank/DDBJ whole genome shotgun (WGS) entry which is preliminary data.</text>
</comment>
<evidence type="ECO:0000313" key="4">
    <source>
        <dbReference type="Proteomes" id="UP000626210"/>
    </source>
</evidence>
<feature type="region of interest" description="Disordered" evidence="1">
    <location>
        <begin position="1"/>
        <end position="46"/>
    </location>
</feature>
<reference evidence="4" key="1">
    <citation type="journal article" date="2019" name="Int. J. Syst. Evol. Microbiol.">
        <title>The Global Catalogue of Microorganisms (GCM) 10K type strain sequencing project: providing services to taxonomists for standard genome sequencing and annotation.</title>
        <authorList>
            <consortium name="The Broad Institute Genomics Platform"/>
            <consortium name="The Broad Institute Genome Sequencing Center for Infectious Disease"/>
            <person name="Wu L."/>
            <person name="Ma J."/>
        </authorList>
    </citation>
    <scope>NUCLEOTIDE SEQUENCE [LARGE SCALE GENOMIC DNA]</scope>
    <source>
        <strain evidence="4">KCTC 23314</strain>
    </source>
</reference>
<evidence type="ECO:0000256" key="1">
    <source>
        <dbReference type="SAM" id="MobiDB-lite"/>
    </source>
</evidence>
<gene>
    <name evidence="3" type="ORF">GCM10007320_41060</name>
</gene>
<feature type="domain" description="Transposase DDE" evidence="2">
    <location>
        <begin position="42"/>
        <end position="106"/>
    </location>
</feature>
<accession>A0ABQ3G6J8</accession>
<keyword evidence="4" id="KW-1185">Reference proteome</keyword>